<accession>A0ABR3JRS8</accession>
<evidence type="ECO:0000313" key="1">
    <source>
        <dbReference type="EMBL" id="KAL0958563.1"/>
    </source>
</evidence>
<sequence>MPLSFYIFNATFGTPAFQGLSNRAARSIGRGHLYKALDRHRGRIMRSNTRHIVLVYMLDRGHNWSTIRGYNAAGRLCITIHLQPDTLKDEVWSSSQTLRDMWQTREELNPGSQRAAVIFRRDACTMGFNVDD</sequence>
<organism evidence="1 2">
    <name type="scientific">Hohenbuehelia grisea</name>
    <dbReference type="NCBI Taxonomy" id="104357"/>
    <lineage>
        <taxon>Eukaryota</taxon>
        <taxon>Fungi</taxon>
        <taxon>Dikarya</taxon>
        <taxon>Basidiomycota</taxon>
        <taxon>Agaricomycotina</taxon>
        <taxon>Agaricomycetes</taxon>
        <taxon>Agaricomycetidae</taxon>
        <taxon>Agaricales</taxon>
        <taxon>Pleurotineae</taxon>
        <taxon>Pleurotaceae</taxon>
        <taxon>Hohenbuehelia</taxon>
    </lineage>
</organism>
<protein>
    <submittedName>
        <fullName evidence="1">Uncharacterized protein</fullName>
    </submittedName>
</protein>
<comment type="caution">
    <text evidence="1">The sequence shown here is derived from an EMBL/GenBank/DDBJ whole genome shotgun (WGS) entry which is preliminary data.</text>
</comment>
<gene>
    <name evidence="1" type="ORF">HGRIS_000703</name>
</gene>
<reference evidence="2" key="1">
    <citation type="submission" date="2024-06" db="EMBL/GenBank/DDBJ databases">
        <title>Multi-omics analyses provide insights into the biosynthesis of the anticancer antibiotic pleurotin in Hohenbuehelia grisea.</title>
        <authorList>
            <person name="Weaver J.A."/>
            <person name="Alberti F."/>
        </authorList>
    </citation>
    <scope>NUCLEOTIDE SEQUENCE [LARGE SCALE GENOMIC DNA]</scope>
    <source>
        <strain evidence="2">T-177</strain>
    </source>
</reference>
<keyword evidence="2" id="KW-1185">Reference proteome</keyword>
<dbReference type="Proteomes" id="UP001556367">
    <property type="component" value="Unassembled WGS sequence"/>
</dbReference>
<evidence type="ECO:0000313" key="2">
    <source>
        <dbReference type="Proteomes" id="UP001556367"/>
    </source>
</evidence>
<name>A0ABR3JRS8_9AGAR</name>
<proteinExistence type="predicted"/>
<dbReference type="EMBL" id="JASNQZ010000004">
    <property type="protein sequence ID" value="KAL0958563.1"/>
    <property type="molecule type" value="Genomic_DNA"/>
</dbReference>